<dbReference type="PANTHER" id="PTHR14969:SF54">
    <property type="entry name" value="PHOSPHATIDYLGLYCEROPHOSPHATASE B"/>
    <property type="match status" value="1"/>
</dbReference>
<dbReference type="CDD" id="cd01610">
    <property type="entry name" value="PAP2_like"/>
    <property type="match status" value="1"/>
</dbReference>
<name>A0A2T3H0F8_9GAMM</name>
<dbReference type="SUPFAM" id="SSF48317">
    <property type="entry name" value="Acid phosphatase/Vanadium-dependent haloperoxidase"/>
    <property type="match status" value="1"/>
</dbReference>
<dbReference type="EMBL" id="UGYO01000001">
    <property type="protein sequence ID" value="SUI69436.1"/>
    <property type="molecule type" value="Genomic_DNA"/>
</dbReference>
<dbReference type="PANTHER" id="PTHR14969">
    <property type="entry name" value="SPHINGOSINE-1-PHOSPHATE PHOSPHOHYDROLASE"/>
    <property type="match status" value="1"/>
</dbReference>
<feature type="domain" description="Phosphatidic acid phosphatase type 2/haloperoxidase" evidence="4">
    <location>
        <begin position="81"/>
        <end position="234"/>
    </location>
</feature>
<sequence length="255" mass="28818">MKYAAVPLTSLAICWLFLLSLPLALFSLSEPLFPWLNLDSAAAQFWYWLTVSGSAPWGVSTVLLVFAISFFILPRGSWLKMMFCTSLGLVLCLLLNEQLKLVFAESRPYIEWLSHQQHLDIKEFYSIDKYARRELLAQVLPGVSPLDMPISAQIQRHWQIETGFSFPSGHTIFAVTLTMCSSFFLLRHNNLWLPALLICWALLMGLSRMLLGMHWSVDVLTSTLLGGILSALAIYVGSHSYRRLEPWFTGAVSKG</sequence>
<gene>
    <name evidence="5" type="primary">pgpB</name>
    <name evidence="5" type="ORF">NCTC10738_02073</name>
</gene>
<dbReference type="Proteomes" id="UP000254069">
    <property type="component" value="Unassembled WGS sequence"/>
</dbReference>
<dbReference type="InterPro" id="IPR036938">
    <property type="entry name" value="PAP2/HPO_sf"/>
</dbReference>
<evidence type="ECO:0000313" key="6">
    <source>
        <dbReference type="Proteomes" id="UP000254069"/>
    </source>
</evidence>
<dbReference type="GO" id="GO:0050380">
    <property type="term" value="F:undecaprenyl-diphosphatase activity"/>
    <property type="evidence" value="ECO:0007669"/>
    <property type="project" value="UniProtKB-EC"/>
</dbReference>
<keyword evidence="6" id="KW-1185">Reference proteome</keyword>
<dbReference type="InterPro" id="IPR000326">
    <property type="entry name" value="PAP2/HPO"/>
</dbReference>
<dbReference type="AlphaFoldDB" id="A0A2T3H0F8"/>
<evidence type="ECO:0000256" key="2">
    <source>
        <dbReference type="ARBA" id="ARBA00032707"/>
    </source>
</evidence>
<reference evidence="5 6" key="1">
    <citation type="submission" date="2018-06" db="EMBL/GenBank/DDBJ databases">
        <authorList>
            <consortium name="Pathogen Informatics"/>
            <person name="Doyle S."/>
        </authorList>
    </citation>
    <scope>NUCLEOTIDE SEQUENCE [LARGE SCALE GENOMIC DNA]</scope>
    <source>
        <strain evidence="5 6">NCTC10738</strain>
    </source>
</reference>
<dbReference type="Pfam" id="PF01569">
    <property type="entry name" value="PAP2"/>
    <property type="match status" value="1"/>
</dbReference>
<keyword evidence="5" id="KW-0378">Hydrolase</keyword>
<comment type="catalytic activity">
    <reaction evidence="3">
        <text>di-trans,octa-cis-undecaprenyl diphosphate + H2O = di-trans,octa-cis-undecaprenyl phosphate + phosphate + H(+)</text>
        <dbReference type="Rhea" id="RHEA:28094"/>
        <dbReference type="ChEBI" id="CHEBI:15377"/>
        <dbReference type="ChEBI" id="CHEBI:15378"/>
        <dbReference type="ChEBI" id="CHEBI:43474"/>
        <dbReference type="ChEBI" id="CHEBI:58405"/>
        <dbReference type="ChEBI" id="CHEBI:60392"/>
        <dbReference type="EC" id="3.6.1.27"/>
    </reaction>
</comment>
<dbReference type="RefSeq" id="WP_044735363.1">
    <property type="nucleotide sequence ID" value="NZ_AP024609.1"/>
</dbReference>
<dbReference type="Gene3D" id="1.20.144.10">
    <property type="entry name" value="Phosphatidic acid phosphatase type 2/haloperoxidase"/>
    <property type="match status" value="1"/>
</dbReference>
<protein>
    <recommendedName>
        <fullName evidence="1">undecaprenyl-diphosphate phosphatase</fullName>
        <ecNumber evidence="1">3.6.1.27</ecNumber>
    </recommendedName>
    <alternativeName>
        <fullName evidence="2">Undecaprenyl pyrophosphate phosphatase</fullName>
    </alternativeName>
</protein>
<dbReference type="GO" id="GO:0005886">
    <property type="term" value="C:plasma membrane"/>
    <property type="evidence" value="ECO:0007669"/>
    <property type="project" value="TreeGrafter"/>
</dbReference>
<organism evidence="5 6">
    <name type="scientific">Shewanella algae</name>
    <dbReference type="NCBI Taxonomy" id="38313"/>
    <lineage>
        <taxon>Bacteria</taxon>
        <taxon>Pseudomonadati</taxon>
        <taxon>Pseudomonadota</taxon>
        <taxon>Gammaproteobacteria</taxon>
        <taxon>Alteromonadales</taxon>
        <taxon>Shewanellaceae</taxon>
        <taxon>Shewanella</taxon>
    </lineage>
</organism>
<accession>A0A379ZVV7</accession>
<dbReference type="SMART" id="SM00014">
    <property type="entry name" value="acidPPc"/>
    <property type="match status" value="1"/>
</dbReference>
<evidence type="ECO:0000259" key="4">
    <source>
        <dbReference type="SMART" id="SM00014"/>
    </source>
</evidence>
<dbReference type="EC" id="3.6.1.27" evidence="1"/>
<evidence type="ECO:0000256" key="3">
    <source>
        <dbReference type="ARBA" id="ARBA00047594"/>
    </source>
</evidence>
<dbReference type="STRING" id="38313.GCA_000947195_04020"/>
<accession>A0A2T3H0F8</accession>
<proteinExistence type="predicted"/>
<evidence type="ECO:0000256" key="1">
    <source>
        <dbReference type="ARBA" id="ARBA00012374"/>
    </source>
</evidence>
<evidence type="ECO:0000313" key="5">
    <source>
        <dbReference type="EMBL" id="SUI69436.1"/>
    </source>
</evidence>